<dbReference type="GO" id="GO:0008843">
    <property type="term" value="F:endochitinase activity"/>
    <property type="evidence" value="ECO:0007669"/>
    <property type="project" value="UniProtKB-EC"/>
</dbReference>
<evidence type="ECO:0000256" key="10">
    <source>
        <dbReference type="ARBA" id="ARBA00023180"/>
    </source>
</evidence>
<evidence type="ECO:0000256" key="4">
    <source>
        <dbReference type="ARBA" id="ARBA00022525"/>
    </source>
</evidence>
<keyword evidence="19" id="KW-1185">Reference proteome</keyword>
<evidence type="ECO:0000256" key="5">
    <source>
        <dbReference type="ARBA" id="ARBA00022669"/>
    </source>
</evidence>
<dbReference type="EMBL" id="SRPW01001470">
    <property type="protein sequence ID" value="KAG6001044.1"/>
    <property type="molecule type" value="Genomic_DNA"/>
</dbReference>
<dbReference type="SUPFAM" id="SSF51445">
    <property type="entry name" value="(Trans)glycosidases"/>
    <property type="match status" value="1"/>
</dbReference>
<dbReference type="InterPro" id="IPR001579">
    <property type="entry name" value="Glyco_hydro_18_chit_AS"/>
</dbReference>
<comment type="similarity">
    <text evidence="15">Belongs to the glycosyl hydrolase 18 family.</text>
</comment>
<dbReference type="SUPFAM" id="SSF57180">
    <property type="entry name" value="Cellulose-binding domain"/>
    <property type="match status" value="1"/>
</dbReference>
<evidence type="ECO:0000313" key="18">
    <source>
        <dbReference type="EMBL" id="KAG6001044.1"/>
    </source>
</evidence>
<proteinExistence type="inferred from homology"/>
<evidence type="ECO:0000256" key="11">
    <source>
        <dbReference type="ARBA" id="ARBA00023277"/>
    </source>
</evidence>
<evidence type="ECO:0000313" key="19">
    <source>
        <dbReference type="Proteomes" id="UP000748025"/>
    </source>
</evidence>
<dbReference type="PROSITE" id="PS01095">
    <property type="entry name" value="GH18_1"/>
    <property type="match status" value="1"/>
</dbReference>
<evidence type="ECO:0000256" key="1">
    <source>
        <dbReference type="ARBA" id="ARBA00000822"/>
    </source>
</evidence>
<dbReference type="InterPro" id="IPR001223">
    <property type="entry name" value="Glyco_hydro18_cat"/>
</dbReference>
<protein>
    <recommendedName>
        <fullName evidence="3">chitinase</fullName>
        <ecNumber evidence="3">3.2.1.14</ecNumber>
    </recommendedName>
</protein>
<dbReference type="PROSITE" id="PS51910">
    <property type="entry name" value="GH18_2"/>
    <property type="match status" value="1"/>
</dbReference>
<evidence type="ECO:0000256" key="12">
    <source>
        <dbReference type="ARBA" id="ARBA00023295"/>
    </source>
</evidence>
<dbReference type="GO" id="GO:0005576">
    <property type="term" value="C:extracellular region"/>
    <property type="evidence" value="ECO:0007669"/>
    <property type="project" value="UniProtKB-SubCell"/>
</dbReference>
<dbReference type="PANTHER" id="PTHR45708">
    <property type="entry name" value="ENDOCHITINASE"/>
    <property type="match status" value="1"/>
</dbReference>
<dbReference type="EC" id="3.2.1.14" evidence="3"/>
<evidence type="ECO:0000256" key="8">
    <source>
        <dbReference type="ARBA" id="ARBA00023024"/>
    </source>
</evidence>
<keyword evidence="11" id="KW-0119">Carbohydrate metabolism</keyword>
<dbReference type="InterPro" id="IPR050542">
    <property type="entry name" value="Glycosyl_Hydrlase18_Chitinase"/>
</dbReference>
<dbReference type="InterPro" id="IPR000254">
    <property type="entry name" value="CBD"/>
</dbReference>
<dbReference type="GO" id="GO:0000272">
    <property type="term" value="P:polysaccharide catabolic process"/>
    <property type="evidence" value="ECO:0007669"/>
    <property type="project" value="UniProtKB-KW"/>
</dbReference>
<dbReference type="Gene3D" id="3.20.20.80">
    <property type="entry name" value="Glycosidases"/>
    <property type="match status" value="1"/>
</dbReference>
<evidence type="ECO:0000256" key="15">
    <source>
        <dbReference type="RuleBase" id="RU004453"/>
    </source>
</evidence>
<comment type="catalytic activity">
    <reaction evidence="1">
        <text>Random endo-hydrolysis of N-acetyl-beta-D-glucosaminide (1-&gt;4)-beta-linkages in chitin and chitodextrins.</text>
        <dbReference type="EC" id="3.2.1.14"/>
    </reaction>
</comment>
<evidence type="ECO:0000259" key="16">
    <source>
        <dbReference type="PROSITE" id="PS51164"/>
    </source>
</evidence>
<keyword evidence="5" id="KW-0147">Chitin-binding</keyword>
<dbReference type="Proteomes" id="UP000748025">
    <property type="component" value="Unassembled WGS sequence"/>
</dbReference>
<keyword evidence="4" id="KW-0964">Secreted</keyword>
<comment type="subcellular location">
    <subcellularLocation>
        <location evidence="2">Secreted</location>
    </subcellularLocation>
</comment>
<dbReference type="OrthoDB" id="2425929at2759"/>
<evidence type="ECO:0000256" key="6">
    <source>
        <dbReference type="ARBA" id="ARBA00022729"/>
    </source>
</evidence>
<evidence type="ECO:0000256" key="13">
    <source>
        <dbReference type="ARBA" id="ARBA00023326"/>
    </source>
</evidence>
<evidence type="ECO:0000256" key="3">
    <source>
        <dbReference type="ARBA" id="ARBA00012729"/>
    </source>
</evidence>
<feature type="domain" description="CBM1" evidence="16">
    <location>
        <begin position="423"/>
        <end position="459"/>
    </location>
</feature>
<keyword evidence="13" id="KW-0624">Polysaccharide degradation</keyword>
<dbReference type="Pfam" id="PF00704">
    <property type="entry name" value="Glyco_hydro_18"/>
    <property type="match status" value="1"/>
</dbReference>
<organism evidence="18 19">
    <name type="scientific">Claviceps pusilla</name>
    <dbReference type="NCBI Taxonomy" id="123648"/>
    <lineage>
        <taxon>Eukaryota</taxon>
        <taxon>Fungi</taxon>
        <taxon>Dikarya</taxon>
        <taxon>Ascomycota</taxon>
        <taxon>Pezizomycotina</taxon>
        <taxon>Sordariomycetes</taxon>
        <taxon>Hypocreomycetidae</taxon>
        <taxon>Hypocreales</taxon>
        <taxon>Clavicipitaceae</taxon>
        <taxon>Claviceps</taxon>
    </lineage>
</organism>
<dbReference type="GO" id="GO:0030248">
    <property type="term" value="F:cellulose binding"/>
    <property type="evidence" value="ECO:0007669"/>
    <property type="project" value="InterPro"/>
</dbReference>
<keyword evidence="7 14" id="KW-0378">Hydrolase</keyword>
<evidence type="ECO:0000256" key="2">
    <source>
        <dbReference type="ARBA" id="ARBA00004613"/>
    </source>
</evidence>
<dbReference type="InterPro" id="IPR017853">
    <property type="entry name" value="GH"/>
</dbReference>
<dbReference type="Pfam" id="PF00734">
    <property type="entry name" value="CBM_1"/>
    <property type="match status" value="1"/>
</dbReference>
<dbReference type="PANTHER" id="PTHR45708:SF49">
    <property type="entry name" value="ENDOCHITINASE"/>
    <property type="match status" value="1"/>
</dbReference>
<gene>
    <name evidence="18" type="ORF">E4U43_001432</name>
</gene>
<dbReference type="PROSITE" id="PS51164">
    <property type="entry name" value="CBM1_2"/>
    <property type="match status" value="1"/>
</dbReference>
<keyword evidence="9" id="KW-0843">Virulence</keyword>
<dbReference type="GO" id="GO:0008061">
    <property type="term" value="F:chitin binding"/>
    <property type="evidence" value="ECO:0007669"/>
    <property type="project" value="UniProtKB-KW"/>
</dbReference>
<evidence type="ECO:0000256" key="14">
    <source>
        <dbReference type="RuleBase" id="RU000489"/>
    </source>
</evidence>
<comment type="caution">
    <text evidence="18">The sequence shown here is derived from an EMBL/GenBank/DDBJ whole genome shotgun (WGS) entry which is preliminary data.</text>
</comment>
<evidence type="ECO:0000256" key="7">
    <source>
        <dbReference type="ARBA" id="ARBA00022801"/>
    </source>
</evidence>
<accession>A0A9P7NA59</accession>
<name>A0A9P7NA59_9HYPO</name>
<keyword evidence="8" id="KW-0146">Chitin degradation</keyword>
<keyword evidence="12 14" id="KW-0326">Glycosidase</keyword>
<dbReference type="InterPro" id="IPR035971">
    <property type="entry name" value="CBD_sf"/>
</dbReference>
<sequence length="488" mass="52096">MALRTVTGDRIGENSSRIGGNGLNGPDGLLVLYYVQIQAQISPFIGVSETPIREGNMQNAQDSSSRIATGIGQNSYRQGSGPFAQQRLSHYCAGSKTDVIPVAFMNGISPPIVNFANAGDNCTAFPGNPYILSCPQIEADMKQCQTDHGKTIILSLGGATYNQGGWSTVDEAQDAAQLVWNMFGPVSENNNNNNNNNNNKVERPFGSAVVDGFDFDFESTTNHLPAFGAKLRSLMDAAAGIKTFYLAAAPQCPFPDDANGAALNAVAFDFLMIQFYNNWCGVSNFQPGASTQRAFNFREWDRWAKHTSLNKNVRLLLGIPAALGAGGGFVAGAQLEAAIKHSRQFSSCGGVMMWDVSQLYANKGFLEEVASDLGPATTTTTPLTSTTPMSTSTLATSLTLTVPTLTVPTLTSSSVSTSTTSRSLVPHWGQCGGKGWTGPTRCEPPYECVYGSEWWSMCTIPSSNVSRTNITQTTSSASTSVTSLVLRR</sequence>
<evidence type="ECO:0000259" key="17">
    <source>
        <dbReference type="PROSITE" id="PS51910"/>
    </source>
</evidence>
<reference evidence="18" key="1">
    <citation type="journal article" date="2020" name="bioRxiv">
        <title>Whole genome comparisons of ergot fungi reveals the divergence and evolution of species within the genus Claviceps are the result of varying mechanisms driving genome evolution and host range expansion.</title>
        <authorList>
            <person name="Wyka S.A."/>
            <person name="Mondo S.J."/>
            <person name="Liu M."/>
            <person name="Dettman J."/>
            <person name="Nalam V."/>
            <person name="Broders K.D."/>
        </authorList>
    </citation>
    <scope>NUCLEOTIDE SEQUENCE</scope>
    <source>
        <strain evidence="18">CCC 602</strain>
    </source>
</reference>
<dbReference type="AlphaFoldDB" id="A0A9P7NA59"/>
<dbReference type="GO" id="GO:0006032">
    <property type="term" value="P:chitin catabolic process"/>
    <property type="evidence" value="ECO:0007669"/>
    <property type="project" value="UniProtKB-KW"/>
</dbReference>
<feature type="domain" description="GH18" evidence="17">
    <location>
        <begin position="65"/>
        <end position="376"/>
    </location>
</feature>
<keyword evidence="6" id="KW-0732">Signal</keyword>
<dbReference type="SMART" id="SM00236">
    <property type="entry name" value="fCBD"/>
    <property type="match status" value="1"/>
</dbReference>
<evidence type="ECO:0000256" key="9">
    <source>
        <dbReference type="ARBA" id="ARBA00023026"/>
    </source>
</evidence>
<keyword evidence="10" id="KW-0325">Glycoprotein</keyword>